<evidence type="ECO:0000259" key="4">
    <source>
        <dbReference type="Pfam" id="PF05726"/>
    </source>
</evidence>
<protein>
    <submittedName>
        <fullName evidence="5">Pirin family protein</fullName>
    </submittedName>
</protein>
<dbReference type="InterPro" id="IPR012093">
    <property type="entry name" value="Pirin"/>
</dbReference>
<feature type="domain" description="Pirin N-terminal" evidence="3">
    <location>
        <begin position="109"/>
        <end position="207"/>
    </location>
</feature>
<keyword evidence="6" id="KW-1185">Reference proteome</keyword>
<dbReference type="PANTHER" id="PTHR13903:SF8">
    <property type="entry name" value="PIRIN"/>
    <property type="match status" value="1"/>
</dbReference>
<dbReference type="KEGG" id="panm:D3795_04135"/>
<dbReference type="InterPro" id="IPR011051">
    <property type="entry name" value="RmlC_Cupin_sf"/>
</dbReference>
<dbReference type="CDD" id="cd02909">
    <property type="entry name" value="cupin_pirin_N"/>
    <property type="match status" value="1"/>
</dbReference>
<dbReference type="SUPFAM" id="SSF51182">
    <property type="entry name" value="RmlC-like cupins"/>
    <property type="match status" value="1"/>
</dbReference>
<accession>A0AA92ERC6</accession>
<dbReference type="InterPro" id="IPR008778">
    <property type="entry name" value="Pirin_C_dom"/>
</dbReference>
<dbReference type="Proteomes" id="UP000427820">
    <property type="component" value="Chromosome"/>
</dbReference>
<evidence type="ECO:0000256" key="2">
    <source>
        <dbReference type="RuleBase" id="RU003457"/>
    </source>
</evidence>
<dbReference type="Gene3D" id="2.60.120.10">
    <property type="entry name" value="Jelly Rolls"/>
    <property type="match status" value="2"/>
</dbReference>
<sequence length="377" mass="42407">MVLMACSQIPLNMVAKPITAKMSGYIITISLLGIDTLLKSSASRKTSGIIFDYCRGECHTAFTNFDDEAAMTRAAQETQLETCESEHLQHDASIYASVQRQLTPYLTVHRILPQRAIRMIGPWCFLDHFGPVAPANYRQFDVPPHPHIGLQTITWLLSGQLLHQDSLGYEQPLRGGQLNLMTAGRGITHAEVADHDPNQPLHGLQLWRALPPEHEQTEPRFDHYQQVPKFSLGDCTATLICGTYATEQRRWNSPALSFSPSLAMLLNTPRTTAVELHLERDFEYGIYVVGGQIETLDKTIRAHQLLSLGSNHHHLILELGADTEVLLLGGEAFEQPVKMWWNFVSASQQRVEQAQKDWDAGHERFGRVAHYQTKKGN</sequence>
<dbReference type="PANTHER" id="PTHR13903">
    <property type="entry name" value="PIRIN-RELATED"/>
    <property type="match status" value="1"/>
</dbReference>
<dbReference type="Pfam" id="PF02678">
    <property type="entry name" value="Pirin"/>
    <property type="match status" value="1"/>
</dbReference>
<feature type="domain" description="Pirin C-terminal" evidence="4">
    <location>
        <begin position="272"/>
        <end position="362"/>
    </location>
</feature>
<evidence type="ECO:0000313" key="6">
    <source>
        <dbReference type="Proteomes" id="UP000427820"/>
    </source>
</evidence>
<gene>
    <name evidence="5" type="ORF">D3795_04135</name>
</gene>
<evidence type="ECO:0000256" key="1">
    <source>
        <dbReference type="ARBA" id="ARBA00008416"/>
    </source>
</evidence>
<dbReference type="InterPro" id="IPR014710">
    <property type="entry name" value="RmlC-like_jellyroll"/>
</dbReference>
<dbReference type="Pfam" id="PF05726">
    <property type="entry name" value="Pirin_C"/>
    <property type="match status" value="1"/>
</dbReference>
<dbReference type="AlphaFoldDB" id="A0AA92ERC6"/>
<evidence type="ECO:0000259" key="3">
    <source>
        <dbReference type="Pfam" id="PF02678"/>
    </source>
</evidence>
<evidence type="ECO:0000313" key="5">
    <source>
        <dbReference type="EMBL" id="QGT95412.1"/>
    </source>
</evidence>
<name>A0AA92ERC6_9GAMM</name>
<proteinExistence type="inferred from homology"/>
<dbReference type="InterPro" id="IPR003829">
    <property type="entry name" value="Pirin_N_dom"/>
</dbReference>
<dbReference type="EMBL" id="CP032551">
    <property type="protein sequence ID" value="QGT95412.1"/>
    <property type="molecule type" value="Genomic_DNA"/>
</dbReference>
<organism evidence="5 6">
    <name type="scientific">Pseudidiomarina andamanensis</name>
    <dbReference type="NCBI Taxonomy" id="1940690"/>
    <lineage>
        <taxon>Bacteria</taxon>
        <taxon>Pseudomonadati</taxon>
        <taxon>Pseudomonadota</taxon>
        <taxon>Gammaproteobacteria</taxon>
        <taxon>Alteromonadales</taxon>
        <taxon>Idiomarinaceae</taxon>
        <taxon>Pseudidiomarina</taxon>
    </lineage>
</organism>
<comment type="similarity">
    <text evidence="1 2">Belongs to the pirin family.</text>
</comment>
<reference evidence="5 6" key="1">
    <citation type="submission" date="2018-09" db="EMBL/GenBank/DDBJ databases">
        <title>Whole genome sequencing of Idiomarina andamanensis W-5T (LMG 29773T= JCM 31645T).</title>
        <authorList>
            <person name="Das S.K."/>
        </authorList>
    </citation>
    <scope>NUCLEOTIDE SEQUENCE [LARGE SCALE GENOMIC DNA]</scope>
    <source>
        <strain evidence="5 6">W-5T</strain>
    </source>
</reference>